<evidence type="ECO:0000313" key="2">
    <source>
        <dbReference type="Proteomes" id="UP000807504"/>
    </source>
</evidence>
<dbReference type="AlphaFoldDB" id="A0A8T0ES04"/>
<dbReference type="EMBL" id="JABXBU010002072">
    <property type="protein sequence ID" value="KAF8778527.1"/>
    <property type="molecule type" value="Genomic_DNA"/>
</dbReference>
<organism evidence="1 2">
    <name type="scientific">Argiope bruennichi</name>
    <name type="common">Wasp spider</name>
    <name type="synonym">Aranea bruennichi</name>
    <dbReference type="NCBI Taxonomy" id="94029"/>
    <lineage>
        <taxon>Eukaryota</taxon>
        <taxon>Metazoa</taxon>
        <taxon>Ecdysozoa</taxon>
        <taxon>Arthropoda</taxon>
        <taxon>Chelicerata</taxon>
        <taxon>Arachnida</taxon>
        <taxon>Araneae</taxon>
        <taxon>Araneomorphae</taxon>
        <taxon>Entelegynae</taxon>
        <taxon>Araneoidea</taxon>
        <taxon>Araneidae</taxon>
        <taxon>Argiope</taxon>
    </lineage>
</organism>
<dbReference type="Proteomes" id="UP000807504">
    <property type="component" value="Unassembled WGS sequence"/>
</dbReference>
<keyword evidence="2" id="KW-1185">Reference proteome</keyword>
<proteinExistence type="predicted"/>
<gene>
    <name evidence="1" type="ORF">HNY73_015241</name>
</gene>
<reference evidence="1" key="2">
    <citation type="submission" date="2020-06" db="EMBL/GenBank/DDBJ databases">
        <authorList>
            <person name="Sheffer M."/>
        </authorList>
    </citation>
    <scope>NUCLEOTIDE SEQUENCE</scope>
</reference>
<evidence type="ECO:0000313" key="1">
    <source>
        <dbReference type="EMBL" id="KAF8778527.1"/>
    </source>
</evidence>
<sequence>MAERSSRRRHLSKKQKDFLKKTLLRLLAVLSEEVEEEMNATKRTWVKKWIRKRDELGTSNLLLKELAAEDPKEYCLFLRLTPEMFNNLLCRISDTIQRQNTIMRGSLSAKIKLELTLTFLASGCSYRTLSHLFRVPKSTISSTISEVLDAIYESLNEFIKV</sequence>
<reference evidence="1" key="1">
    <citation type="journal article" date="2020" name="bioRxiv">
        <title>Chromosome-level reference genome of the European wasp spider Argiope bruennichi: a resource for studies on range expansion and evolutionary adaptation.</title>
        <authorList>
            <person name="Sheffer M.M."/>
            <person name="Hoppe A."/>
            <person name="Krehenwinkel H."/>
            <person name="Uhl G."/>
            <person name="Kuss A.W."/>
            <person name="Jensen L."/>
            <person name="Jensen C."/>
            <person name="Gillespie R.G."/>
            <person name="Hoff K.J."/>
            <person name="Prost S."/>
        </authorList>
    </citation>
    <scope>NUCLEOTIDE SEQUENCE</scope>
</reference>
<protein>
    <submittedName>
        <fullName evidence="1">Uncharacterized protein</fullName>
    </submittedName>
</protein>
<comment type="caution">
    <text evidence="1">The sequence shown here is derived from an EMBL/GenBank/DDBJ whole genome shotgun (WGS) entry which is preliminary data.</text>
</comment>
<accession>A0A8T0ES04</accession>
<name>A0A8T0ES04_ARGBR</name>